<feature type="non-terminal residue" evidence="1">
    <location>
        <position position="1"/>
    </location>
</feature>
<dbReference type="AlphaFoldDB" id="X1K2C6"/>
<evidence type="ECO:0000313" key="1">
    <source>
        <dbReference type="EMBL" id="GAH87830.1"/>
    </source>
</evidence>
<name>X1K2C6_9ZZZZ</name>
<organism evidence="1">
    <name type="scientific">marine sediment metagenome</name>
    <dbReference type="NCBI Taxonomy" id="412755"/>
    <lineage>
        <taxon>unclassified sequences</taxon>
        <taxon>metagenomes</taxon>
        <taxon>ecological metagenomes</taxon>
    </lineage>
</organism>
<protein>
    <submittedName>
        <fullName evidence="1">Uncharacterized protein</fullName>
    </submittedName>
</protein>
<dbReference type="EMBL" id="BARU01037421">
    <property type="protein sequence ID" value="GAH87830.1"/>
    <property type="molecule type" value="Genomic_DNA"/>
</dbReference>
<comment type="caution">
    <text evidence="1">The sequence shown here is derived from an EMBL/GenBank/DDBJ whole genome shotgun (WGS) entry which is preliminary data.</text>
</comment>
<gene>
    <name evidence="1" type="ORF">S03H2_58320</name>
</gene>
<accession>X1K2C6</accession>
<proteinExistence type="predicted"/>
<reference evidence="1" key="1">
    <citation type="journal article" date="2014" name="Front. Microbiol.">
        <title>High frequency of phylogenetically diverse reductive dehalogenase-homologous genes in deep subseafloor sedimentary metagenomes.</title>
        <authorList>
            <person name="Kawai M."/>
            <person name="Futagami T."/>
            <person name="Toyoda A."/>
            <person name="Takaki Y."/>
            <person name="Nishi S."/>
            <person name="Hori S."/>
            <person name="Arai W."/>
            <person name="Tsubouchi T."/>
            <person name="Morono Y."/>
            <person name="Uchiyama I."/>
            <person name="Ito T."/>
            <person name="Fujiyama A."/>
            <person name="Inagaki F."/>
            <person name="Takami H."/>
        </authorList>
    </citation>
    <scope>NUCLEOTIDE SEQUENCE</scope>
    <source>
        <strain evidence="1">Expedition CK06-06</strain>
    </source>
</reference>
<sequence>NDLRLFKVIRALRAVEDKKRLHTRPTFYYNHFFSHPYNKKSSLYRKNLKTSKFDSLIKNMDEIIVICKDLEKIVPKNKENIRVLAFIAKHIKFYCNKRINSKKLVDLRTKRVKDEYILLLIKEIEALKRELNELLKEYETLWLSVAKEDGFESIKRKYLWLLKFYDGKVEETRNRSKWRNPNIPSELIYLNAKKKHQIHTTYFKKTIEIDGDIEGAYLQVIGGTFAKISLNNNPIGHVITRHSLKSVFS</sequence>
<feature type="non-terminal residue" evidence="1">
    <location>
        <position position="249"/>
    </location>
</feature>